<gene>
    <name evidence="1" type="ORF">Fot_20376</name>
</gene>
<organism evidence="1 2">
    <name type="scientific">Forsythia ovata</name>
    <dbReference type="NCBI Taxonomy" id="205694"/>
    <lineage>
        <taxon>Eukaryota</taxon>
        <taxon>Viridiplantae</taxon>
        <taxon>Streptophyta</taxon>
        <taxon>Embryophyta</taxon>
        <taxon>Tracheophyta</taxon>
        <taxon>Spermatophyta</taxon>
        <taxon>Magnoliopsida</taxon>
        <taxon>eudicotyledons</taxon>
        <taxon>Gunneridae</taxon>
        <taxon>Pentapetalae</taxon>
        <taxon>asterids</taxon>
        <taxon>lamiids</taxon>
        <taxon>Lamiales</taxon>
        <taxon>Oleaceae</taxon>
        <taxon>Forsythieae</taxon>
        <taxon>Forsythia</taxon>
    </lineage>
</organism>
<keyword evidence="2" id="KW-1185">Reference proteome</keyword>
<evidence type="ECO:0000313" key="1">
    <source>
        <dbReference type="EMBL" id="KAL2538985.1"/>
    </source>
</evidence>
<name>A0ABD1VRN0_9LAMI</name>
<evidence type="ECO:0000313" key="2">
    <source>
        <dbReference type="Proteomes" id="UP001604277"/>
    </source>
</evidence>
<proteinExistence type="predicted"/>
<protein>
    <submittedName>
        <fullName evidence="1">Uncharacterized protein</fullName>
    </submittedName>
</protein>
<dbReference type="Proteomes" id="UP001604277">
    <property type="component" value="Unassembled WGS sequence"/>
</dbReference>
<sequence>MEKFPPLFASLVLRNRRGAREKNLSGFATSNDKQVCDCKTKACHCKNKSINVLTREDNESKKAVQSGTEKLPVINESQAQAKSSKFRYFAKNLLQQVEKKLGTGMCSRLMPELEVGAPALTGSMGVLTPA</sequence>
<comment type="caution">
    <text evidence="1">The sequence shown here is derived from an EMBL/GenBank/DDBJ whole genome shotgun (WGS) entry which is preliminary data.</text>
</comment>
<dbReference type="AlphaFoldDB" id="A0ABD1VRN0"/>
<accession>A0ABD1VRN0</accession>
<dbReference type="EMBL" id="JBFOLJ010000005">
    <property type="protein sequence ID" value="KAL2538985.1"/>
    <property type="molecule type" value="Genomic_DNA"/>
</dbReference>
<reference evidence="2" key="1">
    <citation type="submission" date="2024-07" db="EMBL/GenBank/DDBJ databases">
        <title>Two chromosome-level genome assemblies of Korean endemic species Abeliophyllum distichum and Forsythia ovata (Oleaceae).</title>
        <authorList>
            <person name="Jang H."/>
        </authorList>
    </citation>
    <scope>NUCLEOTIDE SEQUENCE [LARGE SCALE GENOMIC DNA]</scope>
</reference>